<dbReference type="GO" id="GO:0005829">
    <property type="term" value="C:cytosol"/>
    <property type="evidence" value="ECO:0007669"/>
    <property type="project" value="TreeGrafter"/>
</dbReference>
<proteinExistence type="predicted"/>
<dbReference type="PROSITE" id="PS50943">
    <property type="entry name" value="HTH_CROC1"/>
    <property type="match status" value="1"/>
</dbReference>
<dbReference type="AlphaFoldDB" id="A0A098EQB6"/>
<dbReference type="Gene3D" id="1.10.260.40">
    <property type="entry name" value="lambda repressor-like DNA-binding domains"/>
    <property type="match status" value="1"/>
</dbReference>
<dbReference type="EMBL" id="CCXS01000001">
    <property type="protein sequence ID" value="CEG23992.1"/>
    <property type="molecule type" value="Genomic_DNA"/>
</dbReference>
<dbReference type="GO" id="GO:0003700">
    <property type="term" value="F:DNA-binding transcription factor activity"/>
    <property type="evidence" value="ECO:0007669"/>
    <property type="project" value="TreeGrafter"/>
</dbReference>
<dbReference type="InterPro" id="IPR050807">
    <property type="entry name" value="TransReg_Diox_bact_type"/>
</dbReference>
<sequence>METLGERIRKLRKEKGLTLEALAGSGLTKGMLSLIENSKANPSMESLSYIAERLDIDKNELLAEIPTSELRELLQEVEKMYRIEAENFTEGFIHIAEKIEPYVASLPYRYESARLLELYSRSLYYAKKEGWQVPLSKAEEMYEGLHLMNNSADIHMFRSTLKFNEHRYHESLAMIQESRKSFEARDVVLDSLKKLDFDFVEAILYFAIGDDEDAVRIINEAVEYSKEHQIFYKMNDLYRVMSFHAILKNDQQMKDYYVHKLRLFAEFSDDEKITITLDLLEAHYLNSFTHEYEKAEAVVDRNLEKYKEDEISQFFLEKGKALYGQGRSEEALGWLKRHKIWEFLHHPYDLAMNYEKDAYMALIYEQQGQHELAVEHARIAKENILPMPELPYKKFILDVYRQIGNLHK</sequence>
<gene>
    <name evidence="3" type="ORF">BN1080_03010</name>
</gene>
<reference evidence="3 4" key="1">
    <citation type="submission" date="2014-09" db="EMBL/GenBank/DDBJ databases">
        <authorList>
            <person name="Urmite Genomes Urmite Genomes"/>
        </authorList>
    </citation>
    <scope>NUCLEOTIDE SEQUENCE [LARGE SCALE GENOMIC DNA]</scope>
    <source>
        <strain evidence="3 4">ES2</strain>
    </source>
</reference>
<evidence type="ECO:0000313" key="3">
    <source>
        <dbReference type="EMBL" id="CEG23992.1"/>
    </source>
</evidence>
<evidence type="ECO:0000256" key="1">
    <source>
        <dbReference type="ARBA" id="ARBA00023125"/>
    </source>
</evidence>
<dbReference type="Gene3D" id="1.25.40.10">
    <property type="entry name" value="Tetratricopeptide repeat domain"/>
    <property type="match status" value="1"/>
</dbReference>
<dbReference type="CDD" id="cd00093">
    <property type="entry name" value="HTH_XRE"/>
    <property type="match status" value="1"/>
</dbReference>
<dbReference type="InterPro" id="IPR010982">
    <property type="entry name" value="Lambda_DNA-bd_dom_sf"/>
</dbReference>
<dbReference type="OrthoDB" id="290878at2"/>
<dbReference type="GO" id="GO:0003677">
    <property type="term" value="F:DNA binding"/>
    <property type="evidence" value="ECO:0007669"/>
    <property type="project" value="UniProtKB-KW"/>
</dbReference>
<dbReference type="InterPro" id="IPR011990">
    <property type="entry name" value="TPR-like_helical_dom_sf"/>
</dbReference>
<dbReference type="InterPro" id="IPR001387">
    <property type="entry name" value="Cro/C1-type_HTH"/>
</dbReference>
<dbReference type="SUPFAM" id="SSF48452">
    <property type="entry name" value="TPR-like"/>
    <property type="match status" value="1"/>
</dbReference>
<evidence type="ECO:0000313" key="4">
    <source>
        <dbReference type="Proteomes" id="UP000043699"/>
    </source>
</evidence>
<dbReference type="PANTHER" id="PTHR46797">
    <property type="entry name" value="HTH-TYPE TRANSCRIPTIONAL REGULATOR"/>
    <property type="match status" value="1"/>
</dbReference>
<dbReference type="PANTHER" id="PTHR46797:SF1">
    <property type="entry name" value="METHYLPHOSPHONATE SYNTHASE"/>
    <property type="match status" value="1"/>
</dbReference>
<name>A0A098EQB6_9BACL</name>
<dbReference type="SUPFAM" id="SSF47413">
    <property type="entry name" value="lambda repressor-like DNA-binding domains"/>
    <property type="match status" value="1"/>
</dbReference>
<dbReference type="RefSeq" id="WP_052653155.1">
    <property type="nucleotide sequence ID" value="NZ_CCXS01000001.1"/>
</dbReference>
<accession>A0A098EQB6</accession>
<organism evidence="3 4">
    <name type="scientific">Planococcus massiliensis</name>
    <dbReference type="NCBI Taxonomy" id="1499687"/>
    <lineage>
        <taxon>Bacteria</taxon>
        <taxon>Bacillati</taxon>
        <taxon>Bacillota</taxon>
        <taxon>Bacilli</taxon>
        <taxon>Bacillales</taxon>
        <taxon>Caryophanaceae</taxon>
        <taxon>Planococcus</taxon>
    </lineage>
</organism>
<dbReference type="SMART" id="SM00530">
    <property type="entry name" value="HTH_XRE"/>
    <property type="match status" value="1"/>
</dbReference>
<dbReference type="STRING" id="1499687.BN1080_03010"/>
<protein>
    <submittedName>
        <fullName evidence="3">Anaerobic benzoate catabolism transcriptional regulator</fullName>
    </submittedName>
</protein>
<dbReference type="Pfam" id="PF12844">
    <property type="entry name" value="HTH_19"/>
    <property type="match status" value="1"/>
</dbReference>
<dbReference type="Proteomes" id="UP000043699">
    <property type="component" value="Unassembled WGS sequence"/>
</dbReference>
<keyword evidence="1" id="KW-0238">DNA-binding</keyword>
<evidence type="ECO:0000259" key="2">
    <source>
        <dbReference type="PROSITE" id="PS50943"/>
    </source>
</evidence>
<keyword evidence="4" id="KW-1185">Reference proteome</keyword>
<feature type="domain" description="HTH cro/C1-type" evidence="2">
    <location>
        <begin position="8"/>
        <end position="61"/>
    </location>
</feature>